<evidence type="ECO:0000256" key="2">
    <source>
        <dbReference type="ARBA" id="ARBA00022729"/>
    </source>
</evidence>
<dbReference type="PANTHER" id="PTHR30290">
    <property type="entry name" value="PERIPLASMIC BINDING COMPONENT OF ABC TRANSPORTER"/>
    <property type="match status" value="1"/>
</dbReference>
<organism evidence="5 6">
    <name type="scientific">Entotheonella factor</name>
    <dbReference type="NCBI Taxonomy" id="1429438"/>
    <lineage>
        <taxon>Bacteria</taxon>
        <taxon>Pseudomonadati</taxon>
        <taxon>Nitrospinota/Tectimicrobiota group</taxon>
        <taxon>Candidatus Tectimicrobiota</taxon>
        <taxon>Candidatus Entotheonellia</taxon>
        <taxon>Candidatus Entotheonellales</taxon>
        <taxon>Candidatus Entotheonellaceae</taxon>
        <taxon>Candidatus Entotheonella</taxon>
    </lineage>
</organism>
<evidence type="ECO:0000256" key="1">
    <source>
        <dbReference type="ARBA" id="ARBA00005695"/>
    </source>
</evidence>
<dbReference type="InterPro" id="IPR039424">
    <property type="entry name" value="SBP_5"/>
</dbReference>
<accession>W4LHG3</accession>
<protein>
    <recommendedName>
        <fullName evidence="4">Solute-binding protein family 5 domain-containing protein</fullName>
    </recommendedName>
</protein>
<dbReference type="GO" id="GO:0015833">
    <property type="term" value="P:peptide transport"/>
    <property type="evidence" value="ECO:0007669"/>
    <property type="project" value="TreeGrafter"/>
</dbReference>
<feature type="signal peptide" evidence="3">
    <location>
        <begin position="1"/>
        <end position="19"/>
    </location>
</feature>
<dbReference type="PANTHER" id="PTHR30290:SF38">
    <property type="entry name" value="D,D-DIPEPTIDE-BINDING PERIPLASMIC PROTEIN DDPA-RELATED"/>
    <property type="match status" value="1"/>
</dbReference>
<name>W4LHG3_ENTF1</name>
<sequence>MYRQCSRIAVCLMLAVGLAASVGVTQETPKRGGTLLWWDYADPARLDIHTESGLAVSQAVAGIFSGIVQWGPEEPLKVSADLAERWEVSEDQSTYTFHLRQGVKWHDGEPFTSADAAYSLERIINPEVRSPRCGSLLRPLIDAVEAPDAHTLVVKLKFPNSMFLPSLASAWCKILPKHILEREGDLTKPESQIGTGPFKLKKYTRGSVIEWERNKDYFVEGLPYLDGVKQFIIKSRPTQVAAIKSKRTDFWLGFPLQQTHIEEIRNARSDLSYEEVPSGTIHQLHMNTTKPPFDNPDIRRALHLGIDRQDIINKAMDGMGVPCVILDPALFGDYALPLEEVNQMPGCRQSKDEDIKAAKALVAKHYPDGLEIEIAVRSLPIYLDQASLVVPQLAKIGIKAKLKTWESAAGFAAWARGDFTVIASQATIMTFMHPSAPFTLMFTTESPRNYGRLPMPELDELYQKGIRELDEDKQKVIFKEYQRKVLSGVTPTVTYGWTRVPLFVANKMKGWSPGPTRYDNTSFTTVWLDE</sequence>
<feature type="domain" description="Solute-binding protein family 5" evidence="4">
    <location>
        <begin position="78"/>
        <end position="443"/>
    </location>
</feature>
<feature type="chain" id="PRO_5004844546" description="Solute-binding protein family 5 domain-containing protein" evidence="3">
    <location>
        <begin position="20"/>
        <end position="530"/>
    </location>
</feature>
<proteinExistence type="inferred from homology"/>
<comment type="caution">
    <text evidence="5">The sequence shown here is derived from an EMBL/GenBank/DDBJ whole genome shotgun (WGS) entry which is preliminary data.</text>
</comment>
<dbReference type="EMBL" id="AZHW01000669">
    <property type="protein sequence ID" value="ETW97417.1"/>
    <property type="molecule type" value="Genomic_DNA"/>
</dbReference>
<comment type="similarity">
    <text evidence="1">Belongs to the bacterial solute-binding protein 5 family.</text>
</comment>
<dbReference type="Gene3D" id="3.10.105.10">
    <property type="entry name" value="Dipeptide-binding Protein, Domain 3"/>
    <property type="match status" value="1"/>
</dbReference>
<dbReference type="InterPro" id="IPR000914">
    <property type="entry name" value="SBP_5_dom"/>
</dbReference>
<evidence type="ECO:0000313" key="5">
    <source>
        <dbReference type="EMBL" id="ETW97417.1"/>
    </source>
</evidence>
<dbReference type="HOGENOM" id="CLU_017028_7_3_7"/>
<evidence type="ECO:0000256" key="3">
    <source>
        <dbReference type="SAM" id="SignalP"/>
    </source>
</evidence>
<dbReference type="GO" id="GO:1904680">
    <property type="term" value="F:peptide transmembrane transporter activity"/>
    <property type="evidence" value="ECO:0007669"/>
    <property type="project" value="TreeGrafter"/>
</dbReference>
<dbReference type="Proteomes" id="UP000019141">
    <property type="component" value="Unassembled WGS sequence"/>
</dbReference>
<dbReference type="SUPFAM" id="SSF53850">
    <property type="entry name" value="Periplasmic binding protein-like II"/>
    <property type="match status" value="1"/>
</dbReference>
<keyword evidence="6" id="KW-1185">Reference proteome</keyword>
<evidence type="ECO:0000259" key="4">
    <source>
        <dbReference type="Pfam" id="PF00496"/>
    </source>
</evidence>
<dbReference type="CDD" id="cd00995">
    <property type="entry name" value="PBP2_NikA_DppA_OppA_like"/>
    <property type="match status" value="1"/>
</dbReference>
<dbReference type="Pfam" id="PF00496">
    <property type="entry name" value="SBP_bac_5"/>
    <property type="match status" value="1"/>
</dbReference>
<dbReference type="PIRSF" id="PIRSF002741">
    <property type="entry name" value="MppA"/>
    <property type="match status" value="1"/>
</dbReference>
<keyword evidence="2 3" id="KW-0732">Signal</keyword>
<evidence type="ECO:0000313" key="6">
    <source>
        <dbReference type="Proteomes" id="UP000019141"/>
    </source>
</evidence>
<dbReference type="InterPro" id="IPR030678">
    <property type="entry name" value="Peptide/Ni-bd"/>
</dbReference>
<dbReference type="GO" id="GO:0043190">
    <property type="term" value="C:ATP-binding cassette (ABC) transporter complex"/>
    <property type="evidence" value="ECO:0007669"/>
    <property type="project" value="InterPro"/>
</dbReference>
<dbReference type="Gene3D" id="3.40.190.10">
    <property type="entry name" value="Periplasmic binding protein-like II"/>
    <property type="match status" value="1"/>
</dbReference>
<dbReference type="GO" id="GO:0030288">
    <property type="term" value="C:outer membrane-bounded periplasmic space"/>
    <property type="evidence" value="ECO:0007669"/>
    <property type="project" value="UniProtKB-ARBA"/>
</dbReference>
<gene>
    <name evidence="5" type="ORF">ETSY1_22750</name>
</gene>
<dbReference type="AlphaFoldDB" id="W4LHG3"/>
<reference evidence="5 6" key="1">
    <citation type="journal article" date="2014" name="Nature">
        <title>An environmental bacterial taxon with a large and distinct metabolic repertoire.</title>
        <authorList>
            <person name="Wilson M.C."/>
            <person name="Mori T."/>
            <person name="Ruckert C."/>
            <person name="Uria A.R."/>
            <person name="Helf M.J."/>
            <person name="Takada K."/>
            <person name="Gernert C."/>
            <person name="Steffens U.A."/>
            <person name="Heycke N."/>
            <person name="Schmitt S."/>
            <person name="Rinke C."/>
            <person name="Helfrich E.J."/>
            <person name="Brachmann A.O."/>
            <person name="Gurgui C."/>
            <person name="Wakimoto T."/>
            <person name="Kracht M."/>
            <person name="Crusemann M."/>
            <person name="Hentschel U."/>
            <person name="Abe I."/>
            <person name="Matsunaga S."/>
            <person name="Kalinowski J."/>
            <person name="Takeyama H."/>
            <person name="Piel J."/>
        </authorList>
    </citation>
    <scope>NUCLEOTIDE SEQUENCE [LARGE SCALE GENOMIC DNA]</scope>
    <source>
        <strain evidence="6">TSY1</strain>
    </source>
</reference>